<accession>A0A0U1NWY6</accession>
<dbReference type="OrthoDB" id="9800309at2"/>
<dbReference type="EMBL" id="CVRB01000002">
    <property type="protein sequence ID" value="CRK82541.1"/>
    <property type="molecule type" value="Genomic_DNA"/>
</dbReference>
<feature type="transmembrane region" description="Helical" evidence="1">
    <location>
        <begin position="117"/>
        <end position="137"/>
    </location>
</feature>
<feature type="transmembrane region" description="Helical" evidence="1">
    <location>
        <begin position="188"/>
        <end position="206"/>
    </location>
</feature>
<evidence type="ECO:0000256" key="1">
    <source>
        <dbReference type="SAM" id="Phobius"/>
    </source>
</evidence>
<evidence type="ECO:0000313" key="3">
    <source>
        <dbReference type="Proteomes" id="UP000199087"/>
    </source>
</evidence>
<feature type="transmembrane region" description="Helical" evidence="1">
    <location>
        <begin position="157"/>
        <end position="181"/>
    </location>
</feature>
<dbReference type="GO" id="GO:0005886">
    <property type="term" value="C:plasma membrane"/>
    <property type="evidence" value="ECO:0007669"/>
    <property type="project" value="UniProtKB-SubCell"/>
</dbReference>
<dbReference type="Proteomes" id="UP000199087">
    <property type="component" value="Unassembled WGS sequence"/>
</dbReference>
<feature type="transmembrane region" description="Helical" evidence="1">
    <location>
        <begin position="238"/>
        <end position="258"/>
    </location>
</feature>
<dbReference type="RefSeq" id="WP_090634637.1">
    <property type="nucleotide sequence ID" value="NZ_CVRB01000002.1"/>
</dbReference>
<organism evidence="2 3">
    <name type="scientific">Neobacillus massiliamazoniensis</name>
    <dbReference type="NCBI Taxonomy" id="1499688"/>
    <lineage>
        <taxon>Bacteria</taxon>
        <taxon>Bacillati</taxon>
        <taxon>Bacillota</taxon>
        <taxon>Bacilli</taxon>
        <taxon>Bacillales</taxon>
        <taxon>Bacillaceae</taxon>
        <taxon>Neobacillus</taxon>
    </lineage>
</organism>
<evidence type="ECO:0000313" key="2">
    <source>
        <dbReference type="EMBL" id="CRK82541.1"/>
    </source>
</evidence>
<dbReference type="PANTHER" id="PTHR37305">
    <property type="entry name" value="INTEGRAL MEMBRANE PROTEIN-RELATED"/>
    <property type="match status" value="1"/>
</dbReference>
<protein>
    <submittedName>
        <fullName evidence="2">ABC transporter permease</fullName>
    </submittedName>
</protein>
<keyword evidence="3" id="KW-1185">Reference proteome</keyword>
<name>A0A0U1NWY6_9BACI</name>
<keyword evidence="1" id="KW-0812">Transmembrane</keyword>
<sequence>MNLFLREMKANRKSLIIWCFGILFMIVAGIAKFKAFSGSGQSMSELMSQLPKSLQAIMGMGKLDLSTVTGFYGMLFIYLLLMAAIHALMLGANIIAKEERDKTTEFLMVKPISRTQIVTSKLLAVLVNLVIFNLVTLVLSVSMVKYYIKPGESINDIYLLMVGMFLGQLIFAALGSWLAAVSRKPKQAASLGTAILLVMFILSIAIDLNSKLENLKYITPFKFYEAKTVLIDRALDPVYVTISVVVIVAMISATYVFYRKRDLNV</sequence>
<dbReference type="AlphaFoldDB" id="A0A0U1NWY6"/>
<feature type="transmembrane region" description="Helical" evidence="1">
    <location>
        <begin position="71"/>
        <end position="96"/>
    </location>
</feature>
<reference evidence="3" key="1">
    <citation type="submission" date="2015-05" db="EMBL/GenBank/DDBJ databases">
        <authorList>
            <person name="Urmite Genomes"/>
        </authorList>
    </citation>
    <scope>NUCLEOTIDE SEQUENCE [LARGE SCALE GENOMIC DNA]</scope>
    <source>
        <strain evidence="3">LF1</strain>
    </source>
</reference>
<dbReference type="Pfam" id="PF12679">
    <property type="entry name" value="ABC2_membrane_2"/>
    <property type="match status" value="1"/>
</dbReference>
<keyword evidence="1" id="KW-1133">Transmembrane helix</keyword>
<feature type="transmembrane region" description="Helical" evidence="1">
    <location>
        <begin position="15"/>
        <end position="33"/>
    </location>
</feature>
<keyword evidence="1" id="KW-0472">Membrane</keyword>
<dbReference type="PANTHER" id="PTHR37305:SF1">
    <property type="entry name" value="MEMBRANE PROTEIN"/>
    <property type="match status" value="1"/>
</dbReference>
<dbReference type="GO" id="GO:0140359">
    <property type="term" value="F:ABC-type transporter activity"/>
    <property type="evidence" value="ECO:0007669"/>
    <property type="project" value="InterPro"/>
</dbReference>
<gene>
    <name evidence="2" type="ORF">BN000_02473</name>
</gene>
<dbReference type="STRING" id="1499688.BN000_02473"/>
<proteinExistence type="predicted"/>